<dbReference type="EMBL" id="UOGA01000134">
    <property type="protein sequence ID" value="VAX18722.1"/>
    <property type="molecule type" value="Genomic_DNA"/>
</dbReference>
<sequence>MNDIPIGALAFIPLALFAIYFIKSRSATAQVWISFARRRGLEYNDLRGAGKNRGLDTSMKARQSSTVMRLLSVGAMPRITGENNEFPFELSTIKKGSGNNKTLYSFMKLELKDLPAKINVLPERSIHKVIKIFGYQDIQTGDADFDEKFIVRGENPEQALSYLTPERRDTLKKYSMEIPGLELRQGAIYMERRGLIKKMDELEKLFRELGKLAIALG</sequence>
<accession>A0A3B1BS23</accession>
<feature type="transmembrane region" description="Helical" evidence="1">
    <location>
        <begin position="6"/>
        <end position="22"/>
    </location>
</feature>
<evidence type="ECO:0000256" key="1">
    <source>
        <dbReference type="SAM" id="Phobius"/>
    </source>
</evidence>
<protein>
    <submittedName>
        <fullName evidence="2">Uncharacterized protein</fullName>
    </submittedName>
</protein>
<reference evidence="2" key="1">
    <citation type="submission" date="2018-06" db="EMBL/GenBank/DDBJ databases">
        <authorList>
            <person name="Zhirakovskaya E."/>
        </authorList>
    </citation>
    <scope>NUCLEOTIDE SEQUENCE</scope>
</reference>
<gene>
    <name evidence="2" type="ORF">MNBD_NITROSPINAE04-224</name>
</gene>
<keyword evidence="1" id="KW-0812">Transmembrane</keyword>
<keyword evidence="1" id="KW-1133">Transmembrane helix</keyword>
<proteinExistence type="predicted"/>
<name>A0A3B1BS23_9ZZZZ</name>
<dbReference type="AlphaFoldDB" id="A0A3B1BS23"/>
<organism evidence="2">
    <name type="scientific">hydrothermal vent metagenome</name>
    <dbReference type="NCBI Taxonomy" id="652676"/>
    <lineage>
        <taxon>unclassified sequences</taxon>
        <taxon>metagenomes</taxon>
        <taxon>ecological metagenomes</taxon>
    </lineage>
</organism>
<evidence type="ECO:0000313" key="2">
    <source>
        <dbReference type="EMBL" id="VAX18722.1"/>
    </source>
</evidence>
<keyword evidence="1" id="KW-0472">Membrane</keyword>